<keyword evidence="1" id="KW-0805">Transcription regulation</keyword>
<keyword evidence="2" id="KW-0238">DNA-binding</keyword>
<evidence type="ECO:0000313" key="6">
    <source>
        <dbReference type="EMBL" id="RHX89731.1"/>
    </source>
</evidence>
<accession>A0A396Z2N5</accession>
<dbReference type="Pfam" id="PF12833">
    <property type="entry name" value="HTH_18"/>
    <property type="match status" value="1"/>
</dbReference>
<proteinExistence type="predicted"/>
<reference evidence="7" key="1">
    <citation type="submission" date="2018-05" db="EMBL/GenBank/DDBJ databases">
        <title>Leptospira yasudae sp. nov. and Leptospira stimsonii sp. nov., two pathogenic species of the genus Leptospira isolated from environmental sources.</title>
        <authorList>
            <person name="Casanovas-Massana A."/>
            <person name="Hamond C."/>
            <person name="Santos L.A."/>
            <person name="Hacker K.P."/>
            <person name="Balassiano I."/>
            <person name="Medeiros M.A."/>
            <person name="Reis M.G."/>
            <person name="Ko A.I."/>
            <person name="Wunder E.A."/>
        </authorList>
    </citation>
    <scope>NUCLEOTIDE SEQUENCE [LARGE SCALE GENOMIC DNA]</scope>
    <source>
        <strain evidence="7">Yale</strain>
    </source>
</reference>
<comment type="caution">
    <text evidence="6">The sequence shown here is derived from an EMBL/GenBank/DDBJ whole genome shotgun (WGS) entry which is preliminary data.</text>
</comment>
<keyword evidence="4" id="KW-0812">Transmembrane</keyword>
<gene>
    <name evidence="6" type="ORF">DLM75_12265</name>
</gene>
<evidence type="ECO:0000259" key="5">
    <source>
        <dbReference type="PROSITE" id="PS01124"/>
    </source>
</evidence>
<feature type="transmembrane region" description="Helical" evidence="4">
    <location>
        <begin position="12"/>
        <end position="38"/>
    </location>
</feature>
<dbReference type="SMART" id="SM00342">
    <property type="entry name" value="HTH_ARAC"/>
    <property type="match status" value="1"/>
</dbReference>
<keyword evidence="4" id="KW-0472">Membrane</keyword>
<feature type="transmembrane region" description="Helical" evidence="4">
    <location>
        <begin position="45"/>
        <end position="64"/>
    </location>
</feature>
<dbReference type="PANTHER" id="PTHR43280:SF29">
    <property type="entry name" value="ARAC-FAMILY TRANSCRIPTIONAL REGULATOR"/>
    <property type="match status" value="1"/>
</dbReference>
<feature type="transmembrane region" description="Helical" evidence="4">
    <location>
        <begin position="146"/>
        <end position="166"/>
    </location>
</feature>
<dbReference type="SUPFAM" id="SSF46689">
    <property type="entry name" value="Homeodomain-like"/>
    <property type="match status" value="1"/>
</dbReference>
<sequence length="393" mass="45111">MFSFLPGNFPIHSILSGFIGFCSALSFLFVLGEIPLAFRGHRNRILLFLFISVFIFEFHAYLLVSESIRHVPYLYAIHIPISAFFGPLLRSYISALWEEEDTIPIVRVWDWIPCLVIFVILGPFYFSSSEEKLECLRMAQQGKLTWDIRIGISTMSLTLFGYLFNITWNLLHRIRWSTIYSQPQVRLILFILSTATASSFLGLTTSIRQDGVVGLEISSILIGILLCGIYIVRQSHPEIFSAVRRIVEDERKYKNTQLRSVDLGSLEKNLNSLLEEKKIYKEENLGLSRLAEELGISPHQLSEYLNLHLKRNFFQLINGYRIAEAKHRLLHSPKETVLSIAYEVGFQSKSSFNDAFRKEVGLSPTEFRKKGESKDLIDKSGRFFSTVSTKSDD</sequence>
<feature type="domain" description="HTH araC/xylS-type" evidence="5">
    <location>
        <begin position="268"/>
        <end position="370"/>
    </location>
</feature>
<dbReference type="AlphaFoldDB" id="A0A396Z2N5"/>
<name>A0A396Z2N5_9LEPT</name>
<evidence type="ECO:0000313" key="7">
    <source>
        <dbReference type="Proteomes" id="UP000265798"/>
    </source>
</evidence>
<dbReference type="OrthoDB" id="6866685at2"/>
<evidence type="ECO:0000256" key="1">
    <source>
        <dbReference type="ARBA" id="ARBA00023015"/>
    </source>
</evidence>
<dbReference type="RefSeq" id="WP_118968801.1">
    <property type="nucleotide sequence ID" value="NZ_QHCT01000003.1"/>
</dbReference>
<dbReference type="InterPro" id="IPR018060">
    <property type="entry name" value="HTH_AraC"/>
</dbReference>
<protein>
    <submittedName>
        <fullName evidence="6">AraC family transcriptional regulator</fullName>
    </submittedName>
</protein>
<dbReference type="GO" id="GO:0043565">
    <property type="term" value="F:sequence-specific DNA binding"/>
    <property type="evidence" value="ECO:0007669"/>
    <property type="project" value="InterPro"/>
</dbReference>
<keyword evidence="4" id="KW-1133">Transmembrane helix</keyword>
<dbReference type="PROSITE" id="PS01124">
    <property type="entry name" value="HTH_ARAC_FAMILY_2"/>
    <property type="match status" value="1"/>
</dbReference>
<dbReference type="PROSITE" id="PS00041">
    <property type="entry name" value="HTH_ARAC_FAMILY_1"/>
    <property type="match status" value="1"/>
</dbReference>
<dbReference type="GO" id="GO:0003700">
    <property type="term" value="F:DNA-binding transcription factor activity"/>
    <property type="evidence" value="ECO:0007669"/>
    <property type="project" value="InterPro"/>
</dbReference>
<dbReference type="PRINTS" id="PR00032">
    <property type="entry name" value="HTHARAC"/>
</dbReference>
<feature type="transmembrane region" description="Helical" evidence="4">
    <location>
        <begin position="70"/>
        <end position="93"/>
    </location>
</feature>
<feature type="transmembrane region" description="Helical" evidence="4">
    <location>
        <begin position="213"/>
        <end position="232"/>
    </location>
</feature>
<organism evidence="6 7">
    <name type="scientific">Leptospira stimsonii</name>
    <dbReference type="NCBI Taxonomy" id="2202203"/>
    <lineage>
        <taxon>Bacteria</taxon>
        <taxon>Pseudomonadati</taxon>
        <taxon>Spirochaetota</taxon>
        <taxon>Spirochaetia</taxon>
        <taxon>Leptospirales</taxon>
        <taxon>Leptospiraceae</taxon>
        <taxon>Leptospira</taxon>
    </lineage>
</organism>
<dbReference type="EMBL" id="QHCT01000003">
    <property type="protein sequence ID" value="RHX89731.1"/>
    <property type="molecule type" value="Genomic_DNA"/>
</dbReference>
<keyword evidence="3" id="KW-0804">Transcription</keyword>
<evidence type="ECO:0000256" key="3">
    <source>
        <dbReference type="ARBA" id="ARBA00023163"/>
    </source>
</evidence>
<dbReference type="InterPro" id="IPR018062">
    <property type="entry name" value="HTH_AraC-typ_CS"/>
</dbReference>
<evidence type="ECO:0000256" key="4">
    <source>
        <dbReference type="SAM" id="Phobius"/>
    </source>
</evidence>
<feature type="transmembrane region" description="Helical" evidence="4">
    <location>
        <begin position="187"/>
        <end position="207"/>
    </location>
</feature>
<evidence type="ECO:0000256" key="2">
    <source>
        <dbReference type="ARBA" id="ARBA00023125"/>
    </source>
</evidence>
<dbReference type="InterPro" id="IPR020449">
    <property type="entry name" value="Tscrpt_reg_AraC-type_HTH"/>
</dbReference>
<dbReference type="PANTHER" id="PTHR43280">
    <property type="entry name" value="ARAC-FAMILY TRANSCRIPTIONAL REGULATOR"/>
    <property type="match status" value="1"/>
</dbReference>
<feature type="transmembrane region" description="Helical" evidence="4">
    <location>
        <begin position="105"/>
        <end position="126"/>
    </location>
</feature>
<dbReference type="Gene3D" id="1.10.10.60">
    <property type="entry name" value="Homeodomain-like"/>
    <property type="match status" value="2"/>
</dbReference>
<dbReference type="Proteomes" id="UP000265798">
    <property type="component" value="Unassembled WGS sequence"/>
</dbReference>
<dbReference type="InterPro" id="IPR009057">
    <property type="entry name" value="Homeodomain-like_sf"/>
</dbReference>